<feature type="short sequence motif" description="Meso-diaminopimelate recognition motif" evidence="7">
    <location>
        <begin position="422"/>
        <end position="425"/>
    </location>
</feature>
<keyword evidence="14" id="KW-1185">Reference proteome</keyword>
<proteinExistence type="inferred from homology"/>
<dbReference type="EC" id="6.3.2.13" evidence="7"/>
<feature type="domain" description="Mur ligase N-terminal catalytic" evidence="10">
    <location>
        <begin position="32"/>
        <end position="105"/>
    </location>
</feature>
<comment type="caution">
    <text evidence="7">Lacks conserved residue(s) required for the propagation of feature annotation.</text>
</comment>
<feature type="modified residue" description="N6-carboxylysine" evidence="7">
    <location>
        <position position="234"/>
    </location>
</feature>
<keyword evidence="2 7" id="KW-0132">Cell division</keyword>
<dbReference type="InterPro" id="IPR036615">
    <property type="entry name" value="Mur_ligase_C_dom_sf"/>
</dbReference>
<dbReference type="GO" id="GO:0005524">
    <property type="term" value="F:ATP binding"/>
    <property type="evidence" value="ECO:0007669"/>
    <property type="project" value="UniProtKB-UniRule"/>
</dbReference>
<organism evidence="13 14">
    <name type="scientific">Naumannella halotolerans</name>
    <dbReference type="NCBI Taxonomy" id="993414"/>
    <lineage>
        <taxon>Bacteria</taxon>
        <taxon>Bacillati</taxon>
        <taxon>Actinomycetota</taxon>
        <taxon>Actinomycetes</taxon>
        <taxon>Propionibacteriales</taxon>
        <taxon>Propionibacteriaceae</taxon>
        <taxon>Naumannella</taxon>
    </lineage>
</organism>
<feature type="domain" description="Mur ligase central" evidence="12">
    <location>
        <begin position="120"/>
        <end position="328"/>
    </location>
</feature>
<evidence type="ECO:0000259" key="11">
    <source>
        <dbReference type="Pfam" id="PF02875"/>
    </source>
</evidence>
<feature type="binding site" evidence="7">
    <location>
        <position position="194"/>
    </location>
    <ligand>
        <name>UDP-N-acetyl-alpha-D-muramoyl-L-alanyl-D-glutamate</name>
        <dbReference type="ChEBI" id="CHEBI:83900"/>
    </ligand>
</feature>
<comment type="similarity">
    <text evidence="1 7">Belongs to the MurCDEF family. MurE subfamily.</text>
</comment>
<feature type="region of interest" description="Disordered" evidence="9">
    <location>
        <begin position="1"/>
        <end position="26"/>
    </location>
</feature>
<feature type="binding site" evidence="7">
    <location>
        <position position="398"/>
    </location>
    <ligand>
        <name>meso-2,6-diaminopimelate</name>
        <dbReference type="ChEBI" id="CHEBI:57791"/>
    </ligand>
</feature>
<feature type="binding site" evidence="7">
    <location>
        <position position="487"/>
    </location>
    <ligand>
        <name>meso-2,6-diaminopimelate</name>
        <dbReference type="ChEBI" id="CHEBI:57791"/>
    </ligand>
</feature>
<comment type="function">
    <text evidence="7">Catalyzes the addition of meso-diaminopimelic acid to the nucleotide precursor UDP-N-acetylmuramoyl-L-alanyl-D-glutamate (UMAG) in the biosynthesis of bacterial cell-wall peptidoglycan.</text>
</comment>
<dbReference type="Gene3D" id="3.90.190.20">
    <property type="entry name" value="Mur ligase, C-terminal domain"/>
    <property type="match status" value="1"/>
</dbReference>
<evidence type="ECO:0000259" key="10">
    <source>
        <dbReference type="Pfam" id="PF01225"/>
    </source>
</evidence>
<feature type="binding site" evidence="7">
    <location>
        <position position="202"/>
    </location>
    <ligand>
        <name>UDP-N-acetyl-alpha-D-muramoyl-L-alanyl-D-glutamate</name>
        <dbReference type="ChEBI" id="CHEBI:83900"/>
    </ligand>
</feature>
<dbReference type="EMBL" id="SOAW01000001">
    <property type="protein sequence ID" value="TDT32806.1"/>
    <property type="molecule type" value="Genomic_DNA"/>
</dbReference>
<gene>
    <name evidence="7" type="primary">murE</name>
    <name evidence="13" type="ORF">CLV29_0395</name>
</gene>
<dbReference type="GO" id="GO:0008765">
    <property type="term" value="F:UDP-N-acetylmuramoylalanyl-D-glutamate-2,6-diaminopimelate ligase activity"/>
    <property type="evidence" value="ECO:0007669"/>
    <property type="project" value="UniProtKB-UniRule"/>
</dbReference>
<dbReference type="GO" id="GO:0051301">
    <property type="term" value="P:cell division"/>
    <property type="evidence" value="ECO:0007669"/>
    <property type="project" value="UniProtKB-KW"/>
</dbReference>
<comment type="cofactor">
    <cofactor evidence="7">
        <name>Mg(2+)</name>
        <dbReference type="ChEBI" id="CHEBI:18420"/>
    </cofactor>
</comment>
<evidence type="ECO:0000259" key="12">
    <source>
        <dbReference type="Pfam" id="PF08245"/>
    </source>
</evidence>
<feature type="binding site" evidence="7">
    <location>
        <position position="483"/>
    </location>
    <ligand>
        <name>meso-2,6-diaminopimelate</name>
        <dbReference type="ChEBI" id="CHEBI:57791"/>
    </ligand>
</feature>
<comment type="caution">
    <text evidence="13">The sequence shown here is derived from an EMBL/GenBank/DDBJ whole genome shotgun (WGS) entry which is preliminary data.</text>
</comment>
<evidence type="ECO:0000256" key="7">
    <source>
        <dbReference type="HAMAP-Rule" id="MF_00208"/>
    </source>
</evidence>
<comment type="pathway">
    <text evidence="7 8">Cell wall biogenesis; peptidoglycan biosynthesis.</text>
</comment>
<dbReference type="GO" id="GO:0005737">
    <property type="term" value="C:cytoplasm"/>
    <property type="evidence" value="ECO:0007669"/>
    <property type="project" value="UniProtKB-SubCell"/>
</dbReference>
<dbReference type="InterPro" id="IPR013221">
    <property type="entry name" value="Mur_ligase_cen"/>
</dbReference>
<name>A0A4R7J7S1_9ACTN</name>
<feature type="binding site" evidence="7">
    <location>
        <begin position="167"/>
        <end position="168"/>
    </location>
    <ligand>
        <name>UDP-N-acetyl-alpha-D-muramoyl-L-alanyl-D-glutamate</name>
        <dbReference type="ChEBI" id="CHEBI:83900"/>
    </ligand>
</feature>
<dbReference type="SUPFAM" id="SSF63418">
    <property type="entry name" value="MurE/MurF N-terminal domain"/>
    <property type="match status" value="1"/>
</dbReference>
<feature type="domain" description="Mur ligase C-terminal" evidence="11">
    <location>
        <begin position="349"/>
        <end position="485"/>
    </location>
</feature>
<feature type="binding site" evidence="7">
    <location>
        <begin position="422"/>
        <end position="425"/>
    </location>
    <ligand>
        <name>meso-2,6-diaminopimelate</name>
        <dbReference type="ChEBI" id="CHEBI:57791"/>
    </ligand>
</feature>
<evidence type="ECO:0000256" key="9">
    <source>
        <dbReference type="SAM" id="MobiDB-lite"/>
    </source>
</evidence>
<dbReference type="PANTHER" id="PTHR23135">
    <property type="entry name" value="MUR LIGASE FAMILY MEMBER"/>
    <property type="match status" value="1"/>
</dbReference>
<accession>A0A4R7J7S1</accession>
<dbReference type="PANTHER" id="PTHR23135:SF4">
    <property type="entry name" value="UDP-N-ACETYLMURAMOYL-L-ALANYL-D-GLUTAMATE--2,6-DIAMINOPIMELATE LIGASE MURE HOMOLOG, CHLOROPLASTIC"/>
    <property type="match status" value="1"/>
</dbReference>
<dbReference type="AlphaFoldDB" id="A0A4R7J7S1"/>
<evidence type="ECO:0000256" key="4">
    <source>
        <dbReference type="ARBA" id="ARBA00022984"/>
    </source>
</evidence>
<keyword evidence="7" id="KW-0963">Cytoplasm</keyword>
<reference evidence="13 14" key="1">
    <citation type="submission" date="2019-03" db="EMBL/GenBank/DDBJ databases">
        <title>Genomic Encyclopedia of Archaeal and Bacterial Type Strains, Phase II (KMG-II): from individual species to whole genera.</title>
        <authorList>
            <person name="Goeker M."/>
        </authorList>
    </citation>
    <scope>NUCLEOTIDE SEQUENCE [LARGE SCALE GENOMIC DNA]</scope>
    <source>
        <strain evidence="13 14">DSM 24323</strain>
    </source>
</reference>
<evidence type="ECO:0000256" key="1">
    <source>
        <dbReference type="ARBA" id="ARBA00005898"/>
    </source>
</evidence>
<protein>
    <recommendedName>
        <fullName evidence="7">UDP-N-acetylmuramoyl-L-alanyl-D-glutamate--2,6-diaminopimelate ligase</fullName>
        <ecNumber evidence="7">6.3.2.13</ecNumber>
    </recommendedName>
    <alternativeName>
        <fullName evidence="7">Meso-A2pm-adding enzyme</fullName>
    </alternativeName>
    <alternativeName>
        <fullName evidence="7">Meso-diaminopimelate-adding enzyme</fullName>
    </alternativeName>
    <alternativeName>
        <fullName evidence="7">UDP-MurNAc-L-Ala-D-Glu:meso-diaminopimelate ligase</fullName>
    </alternativeName>
    <alternativeName>
        <fullName evidence="7">UDP-MurNAc-tripeptide synthetase</fullName>
    </alternativeName>
    <alternativeName>
        <fullName evidence="7">UDP-N-acetylmuramyl-tripeptide synthetase</fullName>
    </alternativeName>
</protein>
<feature type="binding site" evidence="7">
    <location>
        <position position="37"/>
    </location>
    <ligand>
        <name>UDP-N-acetyl-alpha-D-muramoyl-L-alanyl-D-glutamate</name>
        <dbReference type="ChEBI" id="CHEBI:83900"/>
    </ligand>
</feature>
<feature type="binding site" evidence="7">
    <location>
        <begin position="122"/>
        <end position="128"/>
    </location>
    <ligand>
        <name>ATP</name>
        <dbReference type="ChEBI" id="CHEBI:30616"/>
    </ligand>
</feature>
<evidence type="ECO:0000256" key="6">
    <source>
        <dbReference type="ARBA" id="ARBA00023316"/>
    </source>
</evidence>
<keyword evidence="7" id="KW-0067">ATP-binding</keyword>
<dbReference type="GO" id="GO:0071555">
    <property type="term" value="P:cell wall organization"/>
    <property type="evidence" value="ECO:0007669"/>
    <property type="project" value="UniProtKB-KW"/>
</dbReference>
<dbReference type="Pfam" id="PF02875">
    <property type="entry name" value="Mur_ligase_C"/>
    <property type="match status" value="1"/>
</dbReference>
<dbReference type="InterPro" id="IPR004101">
    <property type="entry name" value="Mur_ligase_C"/>
</dbReference>
<keyword evidence="4 7" id="KW-0573">Peptidoglycan synthesis</keyword>
<evidence type="ECO:0000313" key="14">
    <source>
        <dbReference type="Proteomes" id="UP000295371"/>
    </source>
</evidence>
<dbReference type="NCBIfam" id="TIGR01085">
    <property type="entry name" value="murE"/>
    <property type="match status" value="1"/>
</dbReference>
<dbReference type="SUPFAM" id="SSF53244">
    <property type="entry name" value="MurD-like peptide ligases, peptide-binding domain"/>
    <property type="match status" value="1"/>
</dbReference>
<dbReference type="Pfam" id="PF08245">
    <property type="entry name" value="Mur_ligase_M"/>
    <property type="match status" value="1"/>
</dbReference>
<evidence type="ECO:0000256" key="2">
    <source>
        <dbReference type="ARBA" id="ARBA00022618"/>
    </source>
</evidence>
<evidence type="ECO:0000256" key="5">
    <source>
        <dbReference type="ARBA" id="ARBA00023306"/>
    </source>
</evidence>
<dbReference type="NCBIfam" id="NF001124">
    <property type="entry name" value="PRK00139.1-2"/>
    <property type="match status" value="1"/>
</dbReference>
<dbReference type="Proteomes" id="UP000295371">
    <property type="component" value="Unassembled WGS sequence"/>
</dbReference>
<dbReference type="SUPFAM" id="SSF53623">
    <property type="entry name" value="MurD-like peptide ligases, catalytic domain"/>
    <property type="match status" value="1"/>
</dbReference>
<comment type="PTM">
    <text evidence="7">Carboxylation is probably crucial for Mg(2+) binding and, consequently, for the gamma-phosphate positioning of ATP.</text>
</comment>
<evidence type="ECO:0000256" key="8">
    <source>
        <dbReference type="RuleBase" id="RU004135"/>
    </source>
</evidence>
<keyword evidence="7" id="KW-0460">Magnesium</keyword>
<keyword evidence="6 7" id="KW-0961">Cell wall biogenesis/degradation</keyword>
<dbReference type="Gene3D" id="3.40.1190.10">
    <property type="entry name" value="Mur-like, catalytic domain"/>
    <property type="match status" value="1"/>
</dbReference>
<dbReference type="HAMAP" id="MF_00208">
    <property type="entry name" value="MurE"/>
    <property type="match status" value="1"/>
</dbReference>
<evidence type="ECO:0000256" key="3">
    <source>
        <dbReference type="ARBA" id="ARBA00022960"/>
    </source>
</evidence>
<dbReference type="Pfam" id="PF01225">
    <property type="entry name" value="Mur_ligase"/>
    <property type="match status" value="1"/>
</dbReference>
<keyword evidence="5 7" id="KW-0131">Cell cycle</keyword>
<sequence>MSAAEGRDVSAVDPATGSAADPRLPAGLPTGVTGVVLDSRQVGPGDLYVALPGTNTHGARFAAAARDAGALAILTDPAGAALIGELDIPVLQVADPRAVMGPLAAVVHGEPAQRLRLVAVTGTNGKTTTAHLIEAGLRAVGDHVGVIGTNGFAVDGRPLDRRRTTVTTPESPDLHALLADMAGQGAADVVMEVSSIAMAYQRTAGARFEVSAFTNLGRDHLDFHADMEEYFEAKASLFTPEHSRRAVVVIGDGTGEYGQRLADRITAAGELPLLTVGAPEADYHPLEVRTANGRTEILAATPHGELRFSTPLPGRYNVRNALTALACVDSLGLDIGTAARGLTSATVPGRMQPVVLSGDAPQVFVDFAHTPQAVEAALTAAGEGGRRVIAVLGCGGDRDRKKRGPMGAAAARRAAVVLITDDNPRTEDPAAIRAAALAGAREAVDQLADEGREVDLRDAGDRRSAIRTALALAAPGDVVAVLGKGHEQGQEIAGEIRPFDDATVIAECWSALSEGERP</sequence>
<dbReference type="Gene3D" id="3.40.1390.10">
    <property type="entry name" value="MurE/MurF, N-terminal domain"/>
    <property type="match status" value="1"/>
</dbReference>
<dbReference type="InterPro" id="IPR036565">
    <property type="entry name" value="Mur-like_cat_sf"/>
</dbReference>
<comment type="catalytic activity">
    <reaction evidence="7">
        <text>UDP-N-acetyl-alpha-D-muramoyl-L-alanyl-D-glutamate + meso-2,6-diaminopimelate + ATP = UDP-N-acetyl-alpha-D-muramoyl-L-alanyl-gamma-D-glutamyl-meso-2,6-diaminopimelate + ADP + phosphate + H(+)</text>
        <dbReference type="Rhea" id="RHEA:23676"/>
        <dbReference type="ChEBI" id="CHEBI:15378"/>
        <dbReference type="ChEBI" id="CHEBI:30616"/>
        <dbReference type="ChEBI" id="CHEBI:43474"/>
        <dbReference type="ChEBI" id="CHEBI:57791"/>
        <dbReference type="ChEBI" id="CHEBI:83900"/>
        <dbReference type="ChEBI" id="CHEBI:83905"/>
        <dbReference type="ChEBI" id="CHEBI:456216"/>
        <dbReference type="EC" id="6.3.2.13"/>
    </reaction>
</comment>
<evidence type="ECO:0000313" key="13">
    <source>
        <dbReference type="EMBL" id="TDT32806.1"/>
    </source>
</evidence>
<keyword evidence="7" id="KW-0547">Nucleotide-binding</keyword>
<dbReference type="InterPro" id="IPR005761">
    <property type="entry name" value="UDP-N-AcMur-Glu-dNH2Pim_ligase"/>
</dbReference>
<dbReference type="GO" id="GO:0009252">
    <property type="term" value="P:peptidoglycan biosynthetic process"/>
    <property type="evidence" value="ECO:0007669"/>
    <property type="project" value="UniProtKB-UniRule"/>
</dbReference>
<comment type="subcellular location">
    <subcellularLocation>
        <location evidence="7 8">Cytoplasm</location>
    </subcellularLocation>
</comment>
<feature type="binding site" evidence="7">
    <location>
        <position position="39"/>
    </location>
    <ligand>
        <name>UDP-N-acetyl-alpha-D-muramoyl-L-alanyl-D-glutamate</name>
        <dbReference type="ChEBI" id="CHEBI:83900"/>
    </ligand>
</feature>
<keyword evidence="7 13" id="KW-0436">Ligase</keyword>
<dbReference type="GO" id="GO:0000287">
    <property type="term" value="F:magnesium ion binding"/>
    <property type="evidence" value="ECO:0007669"/>
    <property type="project" value="UniProtKB-UniRule"/>
</dbReference>
<dbReference type="GO" id="GO:0008360">
    <property type="term" value="P:regulation of cell shape"/>
    <property type="evidence" value="ECO:0007669"/>
    <property type="project" value="UniProtKB-KW"/>
</dbReference>
<feature type="compositionally biased region" description="Basic and acidic residues" evidence="9">
    <location>
        <begin position="1"/>
        <end position="10"/>
    </location>
</feature>
<dbReference type="InterPro" id="IPR000713">
    <property type="entry name" value="Mur_ligase_N"/>
</dbReference>
<dbReference type="NCBIfam" id="NF001126">
    <property type="entry name" value="PRK00139.1-4"/>
    <property type="match status" value="1"/>
</dbReference>
<keyword evidence="3 7" id="KW-0133">Cell shape</keyword>
<dbReference type="InterPro" id="IPR035911">
    <property type="entry name" value="MurE/MurF_N"/>
</dbReference>
<dbReference type="UniPathway" id="UPA00219"/>